<dbReference type="PROSITE" id="PS51257">
    <property type="entry name" value="PROKAR_LIPOPROTEIN"/>
    <property type="match status" value="1"/>
</dbReference>
<keyword evidence="3" id="KW-1185">Reference proteome</keyword>
<protein>
    <submittedName>
        <fullName evidence="2">Uncharacterized protein</fullName>
    </submittedName>
</protein>
<comment type="caution">
    <text evidence="2">The sequence shown here is derived from an EMBL/GenBank/DDBJ whole genome shotgun (WGS) entry which is preliminary data.</text>
</comment>
<name>A0ABV2T5U8_9BACT</name>
<accession>A0ABV2T5U8</accession>
<evidence type="ECO:0000313" key="3">
    <source>
        <dbReference type="Proteomes" id="UP001549749"/>
    </source>
</evidence>
<feature type="chain" id="PRO_5045650539" evidence="1">
    <location>
        <begin position="22"/>
        <end position="133"/>
    </location>
</feature>
<dbReference type="RefSeq" id="WP_354661037.1">
    <property type="nucleotide sequence ID" value="NZ_JBEXAC010000001.1"/>
</dbReference>
<evidence type="ECO:0000256" key="1">
    <source>
        <dbReference type="SAM" id="SignalP"/>
    </source>
</evidence>
<dbReference type="Proteomes" id="UP001549749">
    <property type="component" value="Unassembled WGS sequence"/>
</dbReference>
<organism evidence="2 3">
    <name type="scientific">Chitinophaga defluvii</name>
    <dbReference type="NCBI Taxonomy" id="3163343"/>
    <lineage>
        <taxon>Bacteria</taxon>
        <taxon>Pseudomonadati</taxon>
        <taxon>Bacteroidota</taxon>
        <taxon>Chitinophagia</taxon>
        <taxon>Chitinophagales</taxon>
        <taxon>Chitinophagaceae</taxon>
        <taxon>Chitinophaga</taxon>
    </lineage>
</organism>
<reference evidence="2 3" key="1">
    <citation type="submission" date="2024-06" db="EMBL/GenBank/DDBJ databases">
        <title>Chitinophaga defluvii sp. nov., isolated from municipal sewage.</title>
        <authorList>
            <person name="Zhang L."/>
        </authorList>
    </citation>
    <scope>NUCLEOTIDE SEQUENCE [LARGE SCALE GENOMIC DNA]</scope>
    <source>
        <strain evidence="2 3">H8</strain>
    </source>
</reference>
<dbReference type="EMBL" id="JBEXAC010000001">
    <property type="protein sequence ID" value="MET6998402.1"/>
    <property type="molecule type" value="Genomic_DNA"/>
</dbReference>
<proteinExistence type="predicted"/>
<evidence type="ECO:0000313" key="2">
    <source>
        <dbReference type="EMBL" id="MET6998402.1"/>
    </source>
</evidence>
<feature type="signal peptide" evidence="1">
    <location>
        <begin position="1"/>
        <end position="21"/>
    </location>
</feature>
<keyword evidence="1" id="KW-0732">Signal</keyword>
<sequence>MKTLALLPLLFLCIWSSGCKKEEVVVPQNLNQTIIQDVQTGAWTLNTETGTYMVTIKMPEIDNDVNDIDGIIVSVSAGGTGAYEAIPNVYNGVSFSYTHQPGSLTLEVQDADGAGASKPGSMIRVKIVIVRSN</sequence>
<gene>
    <name evidence="2" type="ORF">ABR189_13525</name>
</gene>